<proteinExistence type="predicted"/>
<dbReference type="PANTHER" id="PTHR43792">
    <property type="entry name" value="GNAT FAMILY, PUTATIVE (AFU_ORTHOLOGUE AFUA_3G00765)-RELATED-RELATED"/>
    <property type="match status" value="1"/>
</dbReference>
<dbReference type="Pfam" id="PF13302">
    <property type="entry name" value="Acetyltransf_3"/>
    <property type="match status" value="1"/>
</dbReference>
<dbReference type="PROSITE" id="PS51186">
    <property type="entry name" value="GNAT"/>
    <property type="match status" value="1"/>
</dbReference>
<reference evidence="2 3" key="1">
    <citation type="submission" date="2024-05" db="EMBL/GenBank/DDBJ databases">
        <authorList>
            <person name="De Oliveira J.P."/>
            <person name="Noriler S.A."/>
            <person name="De Oliveira A.G."/>
            <person name="Sipoli D.S."/>
        </authorList>
    </citation>
    <scope>NUCLEOTIDE SEQUENCE [LARGE SCALE GENOMIC DNA]</scope>
    <source>
        <strain evidence="2 3">LABIM186</strain>
    </source>
</reference>
<dbReference type="SUPFAM" id="SSF55729">
    <property type="entry name" value="Acyl-CoA N-acyltransferases (Nat)"/>
    <property type="match status" value="1"/>
</dbReference>
<keyword evidence="3" id="KW-1185">Reference proteome</keyword>
<sequence length="174" mass="19039">MRHIQTERLLLRAISAGDAEALYAIFGDPETNRYNPHGPHSSIEHARMALAGWTEEWKRHGFGRWSVACREEPGRIIGFGGLSYGDYGGQDRLNLGYRFAPSAWGKGLASEMARQALQCAFEALAAPAVFAKVRPANLPSIRVLLRSGFSHHGSLRDIPAAPASLVYISRAPAK</sequence>
<feature type="domain" description="N-acetyltransferase" evidence="1">
    <location>
        <begin position="9"/>
        <end position="172"/>
    </location>
</feature>
<name>A0ABV0H4A9_9NEIS</name>
<dbReference type="Gene3D" id="3.40.630.30">
    <property type="match status" value="1"/>
</dbReference>
<evidence type="ECO:0000313" key="2">
    <source>
        <dbReference type="EMBL" id="MEO3954629.1"/>
    </source>
</evidence>
<dbReference type="RefSeq" id="WP_166440169.1">
    <property type="nucleotide sequence ID" value="NZ_CP197095.1"/>
</dbReference>
<accession>A0ABV0H4A9</accession>
<evidence type="ECO:0000313" key="3">
    <source>
        <dbReference type="Proteomes" id="UP001438292"/>
    </source>
</evidence>
<dbReference type="InterPro" id="IPR016181">
    <property type="entry name" value="Acyl_CoA_acyltransferase"/>
</dbReference>
<evidence type="ECO:0000259" key="1">
    <source>
        <dbReference type="PROSITE" id="PS51186"/>
    </source>
</evidence>
<dbReference type="PANTHER" id="PTHR43792:SF1">
    <property type="entry name" value="N-ACETYLTRANSFERASE DOMAIN-CONTAINING PROTEIN"/>
    <property type="match status" value="1"/>
</dbReference>
<protein>
    <submittedName>
        <fullName evidence="2">GNAT family N-acetyltransferase</fullName>
    </submittedName>
</protein>
<dbReference type="GeneID" id="97480625"/>
<comment type="caution">
    <text evidence="2">The sequence shown here is derived from an EMBL/GenBank/DDBJ whole genome shotgun (WGS) entry which is preliminary data.</text>
</comment>
<dbReference type="InterPro" id="IPR000182">
    <property type="entry name" value="GNAT_dom"/>
</dbReference>
<gene>
    <name evidence="2" type="ORF">ABH309_09215</name>
</gene>
<dbReference type="InterPro" id="IPR051531">
    <property type="entry name" value="N-acetyltransferase"/>
</dbReference>
<dbReference type="EMBL" id="JBDQQU010000008">
    <property type="protein sequence ID" value="MEO3954629.1"/>
    <property type="molecule type" value="Genomic_DNA"/>
</dbReference>
<dbReference type="Proteomes" id="UP001438292">
    <property type="component" value="Unassembled WGS sequence"/>
</dbReference>
<organism evidence="2 3">
    <name type="scientific">Chromobacterium piscinae</name>
    <dbReference type="NCBI Taxonomy" id="686831"/>
    <lineage>
        <taxon>Bacteria</taxon>
        <taxon>Pseudomonadati</taxon>
        <taxon>Pseudomonadota</taxon>
        <taxon>Betaproteobacteria</taxon>
        <taxon>Neisseriales</taxon>
        <taxon>Chromobacteriaceae</taxon>
        <taxon>Chromobacterium</taxon>
    </lineage>
</organism>